<keyword evidence="1" id="KW-0184">Conjugation</keyword>
<evidence type="ECO:0000259" key="3">
    <source>
        <dbReference type="Pfam" id="PF03389"/>
    </source>
</evidence>
<organism evidence="4">
    <name type="scientific">mine drainage metagenome</name>
    <dbReference type="NCBI Taxonomy" id="410659"/>
    <lineage>
        <taxon>unclassified sequences</taxon>
        <taxon>metagenomes</taxon>
        <taxon>ecological metagenomes</taxon>
    </lineage>
</organism>
<dbReference type="AlphaFoldDB" id="T0YVH8"/>
<feature type="domain" description="MobA/MobL protein" evidence="3">
    <location>
        <begin position="25"/>
        <end position="246"/>
    </location>
</feature>
<name>T0YVH8_9ZZZZ</name>
<dbReference type="Gene3D" id="3.30.930.30">
    <property type="match status" value="1"/>
</dbReference>
<gene>
    <name evidence="4" type="ORF">B1B_16283</name>
</gene>
<proteinExistence type="predicted"/>
<evidence type="ECO:0000256" key="1">
    <source>
        <dbReference type="ARBA" id="ARBA00022971"/>
    </source>
</evidence>
<dbReference type="EMBL" id="AUZY01010831">
    <property type="protein sequence ID" value="EQD37033.1"/>
    <property type="molecule type" value="Genomic_DNA"/>
</dbReference>
<sequence>MEAIEEGGMAIYHLSVKPVSRGEGRSAAAAAAYRSAGRVHDQTSGQTFDYSRKRGVEQAGIVLPAAAAQRDPAGRDVHWASDREALWNAAERAEKRSNARVAREYELALPHELTKTQRLALVRAFAAEIADRHGVAVDFAIHAPHRAGDERNHHAHLLATTRVIEPGGLGGKAPLEWSDTNRRKAGLGPAKEEILALRARWAVLANEQLLGQGHSIRLDHRSLAARGIEREPGSHLGPAVSGMERRGIETEVRRRLDREALGAAQRRIERAAALGAVEREARALAVSVIDLSSNLAAARRERDRMLSRLPARSLEELQRRGASAGSHPGSIKGPSRDASRAL</sequence>
<reference evidence="4" key="2">
    <citation type="journal article" date="2014" name="ISME J.">
        <title>Microbial stratification in low pH oxic and suboxic macroscopic growths along an acid mine drainage.</title>
        <authorList>
            <person name="Mendez-Garcia C."/>
            <person name="Mesa V."/>
            <person name="Sprenger R.R."/>
            <person name="Richter M."/>
            <person name="Diez M.S."/>
            <person name="Solano J."/>
            <person name="Bargiela R."/>
            <person name="Golyshina O.V."/>
            <person name="Manteca A."/>
            <person name="Ramos J.L."/>
            <person name="Gallego J.R."/>
            <person name="Llorente I."/>
            <person name="Martins Dos Santos V.A."/>
            <person name="Jensen O.N."/>
            <person name="Pelaez A.I."/>
            <person name="Sanchez J."/>
            <person name="Ferrer M."/>
        </authorList>
    </citation>
    <scope>NUCLEOTIDE SEQUENCE</scope>
</reference>
<reference evidence="4" key="1">
    <citation type="submission" date="2013-08" db="EMBL/GenBank/DDBJ databases">
        <authorList>
            <person name="Mendez C."/>
            <person name="Richter M."/>
            <person name="Ferrer M."/>
            <person name="Sanchez J."/>
        </authorList>
    </citation>
    <scope>NUCLEOTIDE SEQUENCE</scope>
</reference>
<protein>
    <submittedName>
        <fullName evidence="4">MobA/MobL protein</fullName>
    </submittedName>
</protein>
<accession>T0YVH8</accession>
<dbReference type="Pfam" id="PF03389">
    <property type="entry name" value="MobA_MobL"/>
    <property type="match status" value="1"/>
</dbReference>
<evidence type="ECO:0000313" key="4">
    <source>
        <dbReference type="EMBL" id="EQD37033.1"/>
    </source>
</evidence>
<dbReference type="InterPro" id="IPR005053">
    <property type="entry name" value="MobA_MobL"/>
</dbReference>
<comment type="caution">
    <text evidence="4">The sequence shown here is derived from an EMBL/GenBank/DDBJ whole genome shotgun (WGS) entry which is preliminary data.</text>
</comment>
<feature type="non-terminal residue" evidence="4">
    <location>
        <position position="342"/>
    </location>
</feature>
<feature type="region of interest" description="Disordered" evidence="2">
    <location>
        <begin position="309"/>
        <end position="342"/>
    </location>
</feature>
<dbReference type="NCBIfam" id="NF041496">
    <property type="entry name" value="MobQ"/>
    <property type="match status" value="1"/>
</dbReference>
<evidence type="ECO:0000256" key="2">
    <source>
        <dbReference type="SAM" id="MobiDB-lite"/>
    </source>
</evidence>